<dbReference type="Pfam" id="PF25173">
    <property type="entry name" value="Beta-prop_WDR3_1st"/>
    <property type="match status" value="1"/>
</dbReference>
<dbReference type="InterPro" id="IPR007148">
    <property type="entry name" value="SSU_processome_Utp12"/>
</dbReference>
<dbReference type="OrthoDB" id="407922at2759"/>
<dbReference type="PRINTS" id="PR00320">
    <property type="entry name" value="GPROTEINBRPT"/>
</dbReference>
<keyword evidence="7" id="KW-0175">Coiled coil</keyword>
<feature type="repeat" description="WD" evidence="6">
    <location>
        <begin position="626"/>
        <end position="667"/>
    </location>
</feature>
<dbReference type="PANTHER" id="PTHR19853:SF0">
    <property type="entry name" value="WD REPEAT-CONTAINING PROTEIN 3"/>
    <property type="match status" value="1"/>
</dbReference>
<dbReference type="FunFam" id="2.130.10.10:FF:000178">
    <property type="entry name" value="WD repeat domain 3"/>
    <property type="match status" value="1"/>
</dbReference>
<evidence type="ECO:0000259" key="8">
    <source>
        <dbReference type="Pfam" id="PF04003"/>
    </source>
</evidence>
<name>A0A1D1W9V3_RAMVA</name>
<evidence type="ECO:0000256" key="2">
    <source>
        <dbReference type="ARBA" id="ARBA00022574"/>
    </source>
</evidence>
<organism evidence="9 10">
    <name type="scientific">Ramazzottius varieornatus</name>
    <name type="common">Water bear</name>
    <name type="synonym">Tardigrade</name>
    <dbReference type="NCBI Taxonomy" id="947166"/>
    <lineage>
        <taxon>Eukaryota</taxon>
        <taxon>Metazoa</taxon>
        <taxon>Ecdysozoa</taxon>
        <taxon>Tardigrada</taxon>
        <taxon>Eutardigrada</taxon>
        <taxon>Parachela</taxon>
        <taxon>Hypsibioidea</taxon>
        <taxon>Ramazzottiidae</taxon>
        <taxon>Ramazzottius</taxon>
    </lineage>
</organism>
<dbReference type="InterPro" id="IPR019775">
    <property type="entry name" value="WD40_repeat_CS"/>
</dbReference>
<keyword evidence="3" id="KW-0677">Repeat</keyword>
<dbReference type="PROSITE" id="PS00678">
    <property type="entry name" value="WD_REPEATS_1"/>
    <property type="match status" value="3"/>
</dbReference>
<dbReference type="PROSITE" id="PS50294">
    <property type="entry name" value="WD_REPEATS_REGION"/>
    <property type="match status" value="6"/>
</dbReference>
<dbReference type="FunFam" id="2.130.10.10:FF:000157">
    <property type="entry name" value="WD repeat domain 3"/>
    <property type="match status" value="1"/>
</dbReference>
<dbReference type="Gene3D" id="2.130.10.10">
    <property type="entry name" value="YVTN repeat-like/Quinoprotein amine dehydrogenase"/>
    <property type="match status" value="4"/>
</dbReference>
<dbReference type="PROSITE" id="PS50082">
    <property type="entry name" value="WD_REPEATS_2"/>
    <property type="match status" value="6"/>
</dbReference>
<keyword evidence="2 6" id="KW-0853">WD repeat</keyword>
<evidence type="ECO:0000313" key="10">
    <source>
        <dbReference type="Proteomes" id="UP000186922"/>
    </source>
</evidence>
<dbReference type="Proteomes" id="UP000186922">
    <property type="component" value="Unassembled WGS sequence"/>
</dbReference>
<dbReference type="AlphaFoldDB" id="A0A1D1W9V3"/>
<dbReference type="CDD" id="cd00200">
    <property type="entry name" value="WD40"/>
    <property type="match status" value="2"/>
</dbReference>
<dbReference type="GO" id="GO:0030490">
    <property type="term" value="P:maturation of SSU-rRNA"/>
    <property type="evidence" value="ECO:0007669"/>
    <property type="project" value="TreeGrafter"/>
</dbReference>
<feature type="repeat" description="WD" evidence="6">
    <location>
        <begin position="584"/>
        <end position="625"/>
    </location>
</feature>
<dbReference type="EMBL" id="BDGG01000016">
    <property type="protein sequence ID" value="GAV07909.1"/>
    <property type="molecule type" value="Genomic_DNA"/>
</dbReference>
<keyword evidence="10" id="KW-1185">Reference proteome</keyword>
<reference evidence="9 10" key="1">
    <citation type="journal article" date="2016" name="Nat. Commun.">
        <title>Extremotolerant tardigrade genome and improved radiotolerance of human cultured cells by tardigrade-unique protein.</title>
        <authorList>
            <person name="Hashimoto T."/>
            <person name="Horikawa D.D."/>
            <person name="Saito Y."/>
            <person name="Kuwahara H."/>
            <person name="Kozuka-Hata H."/>
            <person name="Shin-I T."/>
            <person name="Minakuchi Y."/>
            <person name="Ohishi K."/>
            <person name="Motoyama A."/>
            <person name="Aizu T."/>
            <person name="Enomoto A."/>
            <person name="Kondo K."/>
            <person name="Tanaka S."/>
            <person name="Hara Y."/>
            <person name="Koshikawa S."/>
            <person name="Sagara H."/>
            <person name="Miura T."/>
            <person name="Yokobori S."/>
            <person name="Miyagawa K."/>
            <person name="Suzuki Y."/>
            <person name="Kubo T."/>
            <person name="Oyama M."/>
            <person name="Kohara Y."/>
            <person name="Fujiyama A."/>
            <person name="Arakawa K."/>
            <person name="Katayama T."/>
            <person name="Toyoda A."/>
            <person name="Kunieda T."/>
        </authorList>
    </citation>
    <scope>NUCLEOTIDE SEQUENCE [LARGE SCALE GENOMIC DNA]</scope>
    <source>
        <strain evidence="9 10">YOKOZUNA-1</strain>
    </source>
</reference>
<feature type="repeat" description="WD" evidence="6">
    <location>
        <begin position="489"/>
        <end position="524"/>
    </location>
</feature>
<evidence type="ECO:0000256" key="3">
    <source>
        <dbReference type="ARBA" id="ARBA00022737"/>
    </source>
</evidence>
<evidence type="ECO:0000256" key="1">
    <source>
        <dbReference type="ARBA" id="ARBA00004604"/>
    </source>
</evidence>
<dbReference type="STRING" id="947166.A0A1D1W9V3"/>
<feature type="domain" description="Small-subunit processome Utp12" evidence="8">
    <location>
        <begin position="790"/>
        <end position="892"/>
    </location>
</feature>
<evidence type="ECO:0000256" key="7">
    <source>
        <dbReference type="SAM" id="Coils"/>
    </source>
</evidence>
<protein>
    <recommendedName>
        <fullName evidence="8">Small-subunit processome Utp12 domain-containing protein</fullName>
    </recommendedName>
</protein>
<dbReference type="PANTHER" id="PTHR19853">
    <property type="entry name" value="WD REPEAT CONTAINING PROTEIN 3 WDR3"/>
    <property type="match status" value="1"/>
</dbReference>
<dbReference type="InterPro" id="IPR051570">
    <property type="entry name" value="TBC1_cilium_biogenesis"/>
</dbReference>
<sequence>MGLTKQYLRYVPDGVLNFLASQRSNIAAIQGEAEFKGRNRTRPHWVCFACSEIIYVWDIRRNETVFRFSSVQANVTCLVFVKNEKLLAASYADGSLAVYNLLTEELVFSQKAHKSAATCVAFSPDGSLLATASSDTEVYIWDVVGQTSVCRLKGHKAPITDCKFMDSHPYLITSSKDALLKVWDLQTYRCCATLVGHHNEVCKFVLLGDARLITGSVDAEIRVYDLSFADGVHSMEVVAGEKVETITDNAEGGIQASSSVRWKYVGSLIRSGKERIVTMIVDTTRSYLALHGAERELECIRINSEEKVKELRDKRAKKKRKKMKKESAIEELPELFEENDEQLSPSELMELQFTKLPPVRCGGKIASVAFLHRNHELPNVLVNLGNTFTILKVDPTNNCLVESSSVALPAHKFDIRTCAVTADGETIVTTCSEMLRVWNREEKQCVHTLSCDYGVSSVLVPGDRYLVLGTKSGKLQLFDIVEGTMLTSIAAHVGTVWSVALFHETKKKMISGGEDKEVKFWDLEFGSGEDAESKMTLTCRKTLKMDESVSSIKLSPDQRLLAVALLDSTVKIMLSDTLKFFLSLYGHALPVTCMDISSDSRLIITGSADKNVKIWGLDFGDCHKSLFAHDDGVTSVLFIPRTHMFFSAGRDGKIKQWDGDKFERITTLSGHHSEVWSLAMTPTGGTLVSTSHDRTIRLWAKTDEILVLDEERETEREQEFEKQANQTDEPVIAGEVNKEIGVAGKATYQTMQAAERLIEALNIVRQDKEQRTQGIKEPHPVLVAMGNISPEANLLDTLRRIKPNEVQGALLSLSLTDVIDMVPVLKQLLLDSQQTELVMKCLTFLLKVNALQIESGGLLLSELDELRTRGVERVNDLRRLVNFNRAGLENLQARIEERDEVRLFSDATQQFSEKKKKKKNRAILTLAS</sequence>
<dbReference type="GO" id="GO:0032040">
    <property type="term" value="C:small-subunit processome"/>
    <property type="evidence" value="ECO:0007669"/>
    <property type="project" value="TreeGrafter"/>
</dbReference>
<feature type="repeat" description="WD" evidence="6">
    <location>
        <begin position="152"/>
        <end position="193"/>
    </location>
</feature>
<evidence type="ECO:0000256" key="5">
    <source>
        <dbReference type="ARBA" id="ARBA00038229"/>
    </source>
</evidence>
<dbReference type="InterPro" id="IPR020472">
    <property type="entry name" value="WD40_PAC1"/>
</dbReference>
<comment type="caution">
    <text evidence="9">The sequence shown here is derived from an EMBL/GenBank/DDBJ whole genome shotgun (WGS) entry which is preliminary data.</text>
</comment>
<evidence type="ECO:0000256" key="6">
    <source>
        <dbReference type="PROSITE-ProRule" id="PRU00221"/>
    </source>
</evidence>
<gene>
    <name evidence="9" type="primary">RvY_17689-1</name>
    <name evidence="9" type="synonym">RvY_17689.1</name>
    <name evidence="9" type="ORF">RvY_17689</name>
</gene>
<feature type="repeat" description="WD" evidence="6">
    <location>
        <begin position="110"/>
        <end position="143"/>
    </location>
</feature>
<dbReference type="SUPFAM" id="SSF50978">
    <property type="entry name" value="WD40 repeat-like"/>
    <property type="match status" value="3"/>
</dbReference>
<dbReference type="GO" id="GO:0034388">
    <property type="term" value="C:Pwp2p-containing subcomplex of 90S preribosome"/>
    <property type="evidence" value="ECO:0007669"/>
    <property type="project" value="TreeGrafter"/>
</dbReference>
<comment type="subcellular location">
    <subcellularLocation>
        <location evidence="1">Nucleus</location>
        <location evidence="1">Nucleolus</location>
    </subcellularLocation>
</comment>
<keyword evidence="4" id="KW-0539">Nucleus</keyword>
<dbReference type="InterPro" id="IPR036322">
    <property type="entry name" value="WD40_repeat_dom_sf"/>
</dbReference>
<feature type="repeat" description="WD" evidence="6">
    <location>
        <begin position="668"/>
        <end position="699"/>
    </location>
</feature>
<dbReference type="GO" id="GO:0030515">
    <property type="term" value="F:snoRNA binding"/>
    <property type="evidence" value="ECO:0007669"/>
    <property type="project" value="TreeGrafter"/>
</dbReference>
<feature type="coiled-coil region" evidence="7">
    <location>
        <begin position="294"/>
        <end position="331"/>
    </location>
</feature>
<accession>A0A1D1W9V3</accession>
<evidence type="ECO:0000256" key="4">
    <source>
        <dbReference type="ARBA" id="ARBA00023242"/>
    </source>
</evidence>
<proteinExistence type="inferred from homology"/>
<comment type="similarity">
    <text evidence="5">Belongs to the WD repeat WDR3/UTP12 family.</text>
</comment>
<dbReference type="SMART" id="SM00320">
    <property type="entry name" value="WD40"/>
    <property type="match status" value="11"/>
</dbReference>
<dbReference type="Pfam" id="PF04003">
    <property type="entry name" value="Utp12"/>
    <property type="match status" value="1"/>
</dbReference>
<dbReference type="Pfam" id="PF25172">
    <property type="entry name" value="Beta-prop_WDR3_2nd"/>
    <property type="match status" value="1"/>
</dbReference>
<evidence type="ECO:0000313" key="9">
    <source>
        <dbReference type="EMBL" id="GAV07909.1"/>
    </source>
</evidence>
<dbReference type="InterPro" id="IPR001680">
    <property type="entry name" value="WD40_rpt"/>
</dbReference>
<dbReference type="InterPro" id="IPR015943">
    <property type="entry name" value="WD40/YVTN_repeat-like_dom_sf"/>
</dbReference>